<dbReference type="PRINTS" id="PR01036">
    <property type="entry name" value="TCRTETB"/>
</dbReference>
<reference evidence="9 10" key="1">
    <citation type="submission" date="2017-07" db="EMBL/GenBank/DDBJ databases">
        <title>Isolation and whole genome analysis of endospore-forming bacteria from heroin.</title>
        <authorList>
            <person name="Kalinowski J."/>
            <person name="Ahrens B."/>
            <person name="Al-Dilaimi A."/>
            <person name="Winkler A."/>
            <person name="Wibberg D."/>
            <person name="Schleenbecker U."/>
            <person name="Ruckert C."/>
            <person name="Wolfel R."/>
            <person name="Grass G."/>
        </authorList>
    </citation>
    <scope>NUCLEOTIDE SEQUENCE [LARGE SCALE GENOMIC DNA]</scope>
    <source>
        <strain evidence="9 10">7517-1</strain>
    </source>
</reference>
<organism evidence="9 10">
    <name type="scientific">Terribacillus saccharophilus</name>
    <dbReference type="NCBI Taxonomy" id="361277"/>
    <lineage>
        <taxon>Bacteria</taxon>
        <taxon>Bacillati</taxon>
        <taxon>Bacillota</taxon>
        <taxon>Bacilli</taxon>
        <taxon>Bacillales</taxon>
        <taxon>Bacillaceae</taxon>
        <taxon>Terribacillus</taxon>
    </lineage>
</organism>
<evidence type="ECO:0000256" key="7">
    <source>
        <dbReference type="SAM" id="Phobius"/>
    </source>
</evidence>
<protein>
    <submittedName>
        <fullName evidence="9">MFS transporter</fullName>
    </submittedName>
</protein>
<feature type="transmembrane region" description="Helical" evidence="7">
    <location>
        <begin position="347"/>
        <end position="375"/>
    </location>
</feature>
<dbReference type="EMBL" id="NPBJ01000003">
    <property type="protein sequence ID" value="PAE01463.1"/>
    <property type="molecule type" value="Genomic_DNA"/>
</dbReference>
<keyword evidence="10" id="KW-1185">Reference proteome</keyword>
<dbReference type="InterPro" id="IPR011701">
    <property type="entry name" value="MFS"/>
</dbReference>
<gene>
    <name evidence="9" type="ORF">CHH48_01565</name>
</gene>
<feature type="transmembrane region" description="Helical" evidence="7">
    <location>
        <begin position="198"/>
        <end position="216"/>
    </location>
</feature>
<feature type="domain" description="Major facilitator superfamily (MFS) profile" evidence="8">
    <location>
        <begin position="12"/>
        <end position="444"/>
    </location>
</feature>
<feature type="transmembrane region" description="Helical" evidence="7">
    <location>
        <begin position="289"/>
        <end position="309"/>
    </location>
</feature>
<evidence type="ECO:0000256" key="4">
    <source>
        <dbReference type="ARBA" id="ARBA00022692"/>
    </source>
</evidence>
<keyword evidence="2" id="KW-0813">Transport</keyword>
<evidence type="ECO:0000256" key="5">
    <source>
        <dbReference type="ARBA" id="ARBA00022989"/>
    </source>
</evidence>
<proteinExistence type="predicted"/>
<evidence type="ECO:0000256" key="3">
    <source>
        <dbReference type="ARBA" id="ARBA00022475"/>
    </source>
</evidence>
<dbReference type="Pfam" id="PF07690">
    <property type="entry name" value="MFS_1"/>
    <property type="match status" value="2"/>
</dbReference>
<dbReference type="InterPro" id="IPR036259">
    <property type="entry name" value="MFS_trans_sf"/>
</dbReference>
<keyword evidence="3" id="KW-1003">Cell membrane</keyword>
<feature type="transmembrane region" description="Helical" evidence="7">
    <location>
        <begin position="137"/>
        <end position="162"/>
    </location>
</feature>
<keyword evidence="4 7" id="KW-0812">Transmembrane</keyword>
<accession>A0ABX4H2W7</accession>
<dbReference type="PANTHER" id="PTHR42718:SF46">
    <property type="entry name" value="BLR6921 PROTEIN"/>
    <property type="match status" value="1"/>
</dbReference>
<feature type="transmembrane region" description="Helical" evidence="7">
    <location>
        <begin position="47"/>
        <end position="66"/>
    </location>
</feature>
<evidence type="ECO:0000256" key="6">
    <source>
        <dbReference type="ARBA" id="ARBA00023136"/>
    </source>
</evidence>
<feature type="transmembrane region" description="Helical" evidence="7">
    <location>
        <begin position="222"/>
        <end position="240"/>
    </location>
</feature>
<keyword evidence="5 7" id="KW-1133">Transmembrane helix</keyword>
<evidence type="ECO:0000313" key="9">
    <source>
        <dbReference type="EMBL" id="PAE01463.1"/>
    </source>
</evidence>
<comment type="subcellular location">
    <subcellularLocation>
        <location evidence="1">Cell membrane</location>
        <topology evidence="1">Multi-pass membrane protein</topology>
    </subcellularLocation>
</comment>
<feature type="transmembrane region" description="Helical" evidence="7">
    <location>
        <begin position="387"/>
        <end position="411"/>
    </location>
</feature>
<feature type="transmembrane region" description="Helical" evidence="7">
    <location>
        <begin position="261"/>
        <end position="277"/>
    </location>
</feature>
<evidence type="ECO:0000256" key="1">
    <source>
        <dbReference type="ARBA" id="ARBA00004651"/>
    </source>
</evidence>
<dbReference type="SUPFAM" id="SSF103473">
    <property type="entry name" value="MFS general substrate transporter"/>
    <property type="match status" value="1"/>
</dbReference>
<dbReference type="Gene3D" id="1.20.1720.10">
    <property type="entry name" value="Multidrug resistance protein D"/>
    <property type="match status" value="1"/>
</dbReference>
<dbReference type="PANTHER" id="PTHR42718">
    <property type="entry name" value="MAJOR FACILITATOR SUPERFAMILY MULTIDRUG TRANSPORTER MFSC"/>
    <property type="match status" value="1"/>
</dbReference>
<name>A0ABX4H2W7_9BACI</name>
<dbReference type="Gene3D" id="1.20.1250.20">
    <property type="entry name" value="MFS general substrate transporter like domains"/>
    <property type="match status" value="1"/>
</dbReference>
<sequence>MARKTKVKFGMILPIVLITYFLILLDNSIIFTGTVKIAQDLSLDARSISWVSNAYALTFGGLLLAMGRAGDIFGRKKIFIIGLVLFGLGSLAVGLSQDSTSIILARAFQGIGSSILAPSTLALIMDAYEGKMRTRAIIYYGATAGIGSSFGLIIGGVIASQLSWRDGFLINVPLALILALLSIRFVPKSVQQSGKIDVLGGVLSILAMTSLVYGIVGESYHQLSLIAALILFVFFISYEAKVKTPLMSLKIFADKERSGAYLARFLFMGAMLSYWFLTPQAMQNGLHFTPLLAGFAFLPMTIPQFLFGVNVAKLTEKFGNATVLIVGIFITLLGISLGIFTNLEQGYILSMALPMLLLGIGQGLALSPLTVAGVAHTSKDISGAASGVVNTVHQLGGTVGLSLVVVAISSLSEPDAIYHLAKILIGIFVLLSLVVAMSFILPGEKRTKA</sequence>
<dbReference type="RefSeq" id="WP_095217599.1">
    <property type="nucleotide sequence ID" value="NZ_NPBJ01000003.1"/>
</dbReference>
<feature type="transmembrane region" description="Helical" evidence="7">
    <location>
        <begin position="417"/>
        <end position="441"/>
    </location>
</feature>
<feature type="transmembrane region" description="Helical" evidence="7">
    <location>
        <begin position="168"/>
        <end position="186"/>
    </location>
</feature>
<comment type="caution">
    <text evidence="9">The sequence shown here is derived from an EMBL/GenBank/DDBJ whole genome shotgun (WGS) entry which is preliminary data.</text>
</comment>
<feature type="transmembrane region" description="Helical" evidence="7">
    <location>
        <begin position="78"/>
        <end position="97"/>
    </location>
</feature>
<evidence type="ECO:0000259" key="8">
    <source>
        <dbReference type="PROSITE" id="PS50850"/>
    </source>
</evidence>
<feature type="transmembrane region" description="Helical" evidence="7">
    <location>
        <begin position="12"/>
        <end position="35"/>
    </location>
</feature>
<dbReference type="InterPro" id="IPR020846">
    <property type="entry name" value="MFS_dom"/>
</dbReference>
<dbReference type="Proteomes" id="UP000216852">
    <property type="component" value="Unassembled WGS sequence"/>
</dbReference>
<dbReference type="CDD" id="cd17321">
    <property type="entry name" value="MFS_MMR_MDR_like"/>
    <property type="match status" value="1"/>
</dbReference>
<evidence type="ECO:0000313" key="10">
    <source>
        <dbReference type="Proteomes" id="UP000216852"/>
    </source>
</evidence>
<evidence type="ECO:0000256" key="2">
    <source>
        <dbReference type="ARBA" id="ARBA00022448"/>
    </source>
</evidence>
<feature type="transmembrane region" description="Helical" evidence="7">
    <location>
        <begin position="103"/>
        <end position="125"/>
    </location>
</feature>
<keyword evidence="6 7" id="KW-0472">Membrane</keyword>
<dbReference type="PROSITE" id="PS50850">
    <property type="entry name" value="MFS"/>
    <property type="match status" value="1"/>
</dbReference>
<feature type="transmembrane region" description="Helical" evidence="7">
    <location>
        <begin position="321"/>
        <end position="341"/>
    </location>
</feature>